<dbReference type="PRINTS" id="PR00775">
    <property type="entry name" value="HEATSHOCK90"/>
</dbReference>
<protein>
    <submittedName>
        <fullName evidence="6">Heat shock protein 90</fullName>
    </submittedName>
</protein>
<keyword evidence="4" id="KW-0143">Chaperone</keyword>
<dbReference type="InterPro" id="IPR001404">
    <property type="entry name" value="Hsp90_fam"/>
</dbReference>
<evidence type="ECO:0000256" key="1">
    <source>
        <dbReference type="ARBA" id="ARBA00008239"/>
    </source>
</evidence>
<dbReference type="InterPro" id="IPR020575">
    <property type="entry name" value="Hsp90_N"/>
</dbReference>
<dbReference type="InterPro" id="IPR036890">
    <property type="entry name" value="HATPase_C_sf"/>
</dbReference>
<evidence type="ECO:0000256" key="3">
    <source>
        <dbReference type="ARBA" id="ARBA00022840"/>
    </source>
</evidence>
<dbReference type="PIRSF" id="PIRSF002583">
    <property type="entry name" value="Hsp90"/>
    <property type="match status" value="1"/>
</dbReference>
<keyword evidence="3" id="KW-0067">ATP-binding</keyword>
<organism evidence="6">
    <name type="scientific">Hokovirus HKV1</name>
    <dbReference type="NCBI Taxonomy" id="1977638"/>
    <lineage>
        <taxon>Viruses</taxon>
        <taxon>Varidnaviria</taxon>
        <taxon>Bamfordvirae</taxon>
        <taxon>Nucleocytoviricota</taxon>
        <taxon>Megaviricetes</taxon>
        <taxon>Imitervirales</taxon>
        <taxon>Mimiviridae</taxon>
        <taxon>Klosneuvirinae</taxon>
        <taxon>Hokovirus</taxon>
    </lineage>
</organism>
<feature type="compositionally biased region" description="Acidic residues" evidence="5">
    <location>
        <begin position="702"/>
        <end position="720"/>
    </location>
</feature>
<dbReference type="NCBIfam" id="NF003555">
    <property type="entry name" value="PRK05218.1"/>
    <property type="match status" value="1"/>
</dbReference>
<dbReference type="Gene3D" id="3.30.230.80">
    <property type="match status" value="1"/>
</dbReference>
<dbReference type="GO" id="GO:0140662">
    <property type="term" value="F:ATP-dependent protein folding chaperone"/>
    <property type="evidence" value="ECO:0007669"/>
    <property type="project" value="InterPro"/>
</dbReference>
<dbReference type="PANTHER" id="PTHR11528">
    <property type="entry name" value="HEAT SHOCK PROTEIN 90 FAMILY MEMBER"/>
    <property type="match status" value="1"/>
</dbReference>
<name>A0A1V0SHA7_9VIRU</name>
<dbReference type="GO" id="GO:0016887">
    <property type="term" value="F:ATP hydrolysis activity"/>
    <property type="evidence" value="ECO:0007669"/>
    <property type="project" value="InterPro"/>
</dbReference>
<dbReference type="Gene3D" id="1.20.120.790">
    <property type="entry name" value="Heat shock protein 90, C-terminal domain"/>
    <property type="match status" value="1"/>
</dbReference>
<dbReference type="GO" id="GO:0005524">
    <property type="term" value="F:ATP binding"/>
    <property type="evidence" value="ECO:0007669"/>
    <property type="project" value="UniProtKB-KW"/>
</dbReference>
<dbReference type="InterPro" id="IPR020568">
    <property type="entry name" value="Ribosomal_Su5_D2-typ_SF"/>
</dbReference>
<feature type="region of interest" description="Disordered" evidence="5">
    <location>
        <begin position="219"/>
        <end position="247"/>
    </location>
</feature>
<reference evidence="6" key="1">
    <citation type="journal article" date="2017" name="Science">
        <title>Giant viruses with an expanded complement of translation system components.</title>
        <authorList>
            <person name="Schulz F."/>
            <person name="Yutin N."/>
            <person name="Ivanova N.N."/>
            <person name="Ortega D.R."/>
            <person name="Lee T.K."/>
            <person name="Vierheilig J."/>
            <person name="Daims H."/>
            <person name="Horn M."/>
            <person name="Wagner M."/>
            <person name="Jensen G.J."/>
            <person name="Kyrpides N.C."/>
            <person name="Koonin E.V."/>
            <person name="Woyke T."/>
        </authorList>
    </citation>
    <scope>NUCLEOTIDE SEQUENCE</scope>
    <source>
        <strain evidence="6">HKV1</strain>
    </source>
</reference>
<dbReference type="Pfam" id="PF00183">
    <property type="entry name" value="HSP90"/>
    <property type="match status" value="1"/>
</dbReference>
<evidence type="ECO:0000256" key="2">
    <source>
        <dbReference type="ARBA" id="ARBA00022741"/>
    </source>
</evidence>
<dbReference type="SUPFAM" id="SSF110942">
    <property type="entry name" value="HSP90 C-terminal domain"/>
    <property type="match status" value="1"/>
</dbReference>
<dbReference type="GO" id="GO:0051082">
    <property type="term" value="F:unfolded protein binding"/>
    <property type="evidence" value="ECO:0007669"/>
    <property type="project" value="InterPro"/>
</dbReference>
<dbReference type="EMBL" id="KY684106">
    <property type="protein sequence ID" value="ARF11093.1"/>
    <property type="molecule type" value="Genomic_DNA"/>
</dbReference>
<dbReference type="Gene3D" id="3.30.565.10">
    <property type="entry name" value="Histidine kinase-like ATPase, C-terminal domain"/>
    <property type="match status" value="1"/>
</dbReference>
<dbReference type="Pfam" id="PF13589">
    <property type="entry name" value="HATPase_c_3"/>
    <property type="match status" value="1"/>
</dbReference>
<dbReference type="SUPFAM" id="SSF55874">
    <property type="entry name" value="ATPase domain of HSP90 chaperone/DNA topoisomerase II/histidine kinase"/>
    <property type="match status" value="1"/>
</dbReference>
<dbReference type="SUPFAM" id="SSF54211">
    <property type="entry name" value="Ribosomal protein S5 domain 2-like"/>
    <property type="match status" value="1"/>
</dbReference>
<sequence length="720" mass="83813">MENYQFSAEIKQLLNIIINFLYSDKEICIRELISNSSDALEKLKTHNLLNNNSNNNKYEIYITPNTEERTLTIRDFGIGMTRDELIVNLGTIAKSGTRDFVEKFMQNNKKENNMIGQFGIGFYSSFLLGNKVVVKSRSVTSDLVHNWFLDFETSADTFNVELVEDPDFQVGTEITIFIKDGEEKFLDDKLLKEIIKKHSEYTNYPVYLFSTVTEDVKDAKDTKDEDSEDESKNEDADDDQKEKKEKVKKTKSEYLQITTNMPLWRLNPQDITKEQYDQFYDNYCKINNKKNNGYHHVIHFKAEGTLEFTSLIYIPILNKVEPRLDKKTKIQLYIKRVKIIDTDKFLPTYFNFAEGLVDSDDLTVNVSRELLQNDARLKTIGKTVHKKIIDNLLQFSTNEPEKYQTLYEQYSKYFKLGYHEEKNDSLKEKLASLFLFNSLKHLNEKITFDKYISELQQEQKKIYYLSGSSNSTIEKSEFLLGIKKKNYDVLFMSDNIDSFVMMTLKTYKDHPFADISKECQDLTSDISEETINNYKTLCEYMQKKLSNNVSKVVITKRCMNPESVGLIIGSEYGSNAQMEKLQKYQALGESENPLLKFMKRMKTLELNSENMLIQKMCTLYNTNNYDMLDKLITVVYSSALINSGYEFDNSVDEQNPVSEQQIYVNTVLQLLYNNILHDVEKSQVSDVKETNSDNNTNHNDDNNDDNDDTNELYGDSDSDN</sequence>
<accession>A0A1V0SHA7</accession>
<dbReference type="HAMAP" id="MF_00505">
    <property type="entry name" value="HSP90"/>
    <property type="match status" value="1"/>
</dbReference>
<evidence type="ECO:0000313" key="6">
    <source>
        <dbReference type="EMBL" id="ARF11093.1"/>
    </source>
</evidence>
<keyword evidence="6" id="KW-0346">Stress response</keyword>
<keyword evidence="2" id="KW-0547">Nucleotide-binding</keyword>
<evidence type="ECO:0000256" key="5">
    <source>
        <dbReference type="SAM" id="MobiDB-lite"/>
    </source>
</evidence>
<feature type="region of interest" description="Disordered" evidence="5">
    <location>
        <begin position="683"/>
        <end position="720"/>
    </location>
</feature>
<proteinExistence type="inferred from homology"/>
<gene>
    <name evidence="6" type="ORF">Hokovirus_4_67</name>
</gene>
<feature type="compositionally biased region" description="Acidic residues" evidence="5">
    <location>
        <begin position="224"/>
        <end position="239"/>
    </location>
</feature>
<comment type="similarity">
    <text evidence="1">Belongs to the heat shock protein 90 family.</text>
</comment>
<dbReference type="InterPro" id="IPR037196">
    <property type="entry name" value="HSP90_C"/>
</dbReference>
<dbReference type="CDD" id="cd16927">
    <property type="entry name" value="HATPase_Hsp90-like"/>
    <property type="match status" value="1"/>
</dbReference>
<dbReference type="Gene3D" id="3.40.50.11260">
    <property type="match status" value="1"/>
</dbReference>
<evidence type="ECO:0000256" key="4">
    <source>
        <dbReference type="ARBA" id="ARBA00023186"/>
    </source>
</evidence>